<organism evidence="2 3">
    <name type="scientific">Plasmodium ovale curtisi</name>
    <dbReference type="NCBI Taxonomy" id="864141"/>
    <lineage>
        <taxon>Eukaryota</taxon>
        <taxon>Sar</taxon>
        <taxon>Alveolata</taxon>
        <taxon>Apicomplexa</taxon>
        <taxon>Aconoidasida</taxon>
        <taxon>Haemosporida</taxon>
        <taxon>Plasmodiidae</taxon>
        <taxon>Plasmodium</taxon>
        <taxon>Plasmodium (Plasmodium)</taxon>
    </lineage>
</organism>
<proteinExistence type="predicted"/>
<protein>
    <submittedName>
        <fullName evidence="2">PIR Superfamily Protein</fullName>
    </submittedName>
</protein>
<evidence type="ECO:0000256" key="1">
    <source>
        <dbReference type="SAM" id="MobiDB-lite"/>
    </source>
</evidence>
<dbReference type="InterPro" id="IPR008780">
    <property type="entry name" value="Plasmodium_Vir"/>
</dbReference>
<evidence type="ECO:0000313" key="3">
    <source>
        <dbReference type="Proteomes" id="UP000078560"/>
    </source>
</evidence>
<feature type="region of interest" description="Disordered" evidence="1">
    <location>
        <begin position="303"/>
        <end position="325"/>
    </location>
</feature>
<dbReference type="AlphaFoldDB" id="A0A1A8WDX9"/>
<reference evidence="3" key="1">
    <citation type="submission" date="2016-05" db="EMBL/GenBank/DDBJ databases">
        <authorList>
            <person name="Naeem Raeece"/>
        </authorList>
    </citation>
    <scope>NUCLEOTIDE SEQUENCE [LARGE SCALE GENOMIC DNA]</scope>
</reference>
<dbReference type="Pfam" id="PF05795">
    <property type="entry name" value="Plasmodium_Vir"/>
    <property type="match status" value="1"/>
</dbReference>
<evidence type="ECO:0000313" key="2">
    <source>
        <dbReference type="EMBL" id="SBS91115.1"/>
    </source>
</evidence>
<accession>A0A1A8WDX9</accession>
<sequence length="325" mass="38496">MPCKNWTGKEMNTFLMNSNYYKELEKYVEGKSDEVKKEKDCDNLSTSMTFSNDIRGEDICQEFKFLHKSLRKNAMGETTVNDTFSYYDCDFLNFWLNNKLRKNVNNGSIEVKEFYEEIKNRDNKIFTNSNELDDYMRIIDLDILENMKLLYELYDTKQNILNIMLKQDYSDNGKTLCPEYTKKLHDNYIQAMNNCLKGYDDFYNELKFFERDYKYFIENKTDESGYCKSSDFFLLPEYDPVLEAKQRGIMLTKILSAPLILPFVIPLLYKYTPLGPFLRTKINMIKNSWMNSDEYESELSSLPTDIEDNTSDNGEYNIGYYSGTN</sequence>
<gene>
    <name evidence="2" type="ORF">POVCU2_0065600</name>
</gene>
<dbReference type="Proteomes" id="UP000078560">
    <property type="component" value="Unassembled WGS sequence"/>
</dbReference>
<name>A0A1A8WDX9_PLAOA</name>
<dbReference type="EMBL" id="FLQU01001043">
    <property type="protein sequence ID" value="SBS91115.1"/>
    <property type="molecule type" value="Genomic_DNA"/>
</dbReference>